<evidence type="ECO:0000313" key="2">
    <source>
        <dbReference type="EMBL" id="MCA5894758.1"/>
    </source>
</evidence>
<sequence>MTSVAGAVRRRLHRLRLDRRPLPLVEVTVGPWVPGWVFRLAACVAVGALVLLAAGRTGLLPTIAVGAALLLAAWAAARPGPGPAHVAVVASAVILLGTGTTPFDAAVLWLAPLGYVAVRLGWWASWLGPLARVEVAALGRAAARDAVVVLATFPVALAAWVVAGRPVAALVVLGFVALAAFAWIIARRHDGR</sequence>
<keyword evidence="3" id="KW-1185">Reference proteome</keyword>
<name>A0ABS7ZIB4_9MICO</name>
<feature type="transmembrane region" description="Helical" evidence="1">
    <location>
        <begin position="167"/>
        <end position="186"/>
    </location>
</feature>
<gene>
    <name evidence="2" type="ORF">LEP48_15570</name>
</gene>
<dbReference type="EMBL" id="JAIXCQ010000012">
    <property type="protein sequence ID" value="MCA5894758.1"/>
    <property type="molecule type" value="Genomic_DNA"/>
</dbReference>
<dbReference type="Proteomes" id="UP001319870">
    <property type="component" value="Unassembled WGS sequence"/>
</dbReference>
<feature type="transmembrane region" description="Helical" evidence="1">
    <location>
        <begin position="21"/>
        <end position="52"/>
    </location>
</feature>
<proteinExistence type="predicted"/>
<keyword evidence="1" id="KW-0812">Transmembrane</keyword>
<evidence type="ECO:0000313" key="3">
    <source>
        <dbReference type="Proteomes" id="UP001319870"/>
    </source>
</evidence>
<organism evidence="2 3">
    <name type="scientific">Isoptericola luteus</name>
    <dbReference type="NCBI Taxonomy" id="2879484"/>
    <lineage>
        <taxon>Bacteria</taxon>
        <taxon>Bacillati</taxon>
        <taxon>Actinomycetota</taxon>
        <taxon>Actinomycetes</taxon>
        <taxon>Micrococcales</taxon>
        <taxon>Promicromonosporaceae</taxon>
        <taxon>Isoptericola</taxon>
    </lineage>
</organism>
<keyword evidence="1" id="KW-1133">Transmembrane helix</keyword>
<protein>
    <submittedName>
        <fullName evidence="2">Uncharacterized protein</fullName>
    </submittedName>
</protein>
<accession>A0ABS7ZIB4</accession>
<feature type="transmembrane region" description="Helical" evidence="1">
    <location>
        <begin position="84"/>
        <end position="103"/>
    </location>
</feature>
<feature type="transmembrane region" description="Helical" evidence="1">
    <location>
        <begin position="58"/>
        <end position="77"/>
    </location>
</feature>
<dbReference type="RefSeq" id="WP_225566490.1">
    <property type="nucleotide sequence ID" value="NZ_JAIXCQ010000012.1"/>
</dbReference>
<keyword evidence="1" id="KW-0472">Membrane</keyword>
<evidence type="ECO:0000256" key="1">
    <source>
        <dbReference type="SAM" id="Phobius"/>
    </source>
</evidence>
<feature type="transmembrane region" description="Helical" evidence="1">
    <location>
        <begin position="142"/>
        <end position="161"/>
    </location>
</feature>
<comment type="caution">
    <text evidence="2">The sequence shown here is derived from an EMBL/GenBank/DDBJ whole genome shotgun (WGS) entry which is preliminary data.</text>
</comment>
<reference evidence="2 3" key="1">
    <citation type="submission" date="2021-09" db="EMBL/GenBank/DDBJ databases">
        <title>Isoptericola luteus sp. nov., a novel bacterium isolated from Harbin, the capital city of Heilongjiang province.</title>
        <authorList>
            <person name="Li J."/>
        </authorList>
    </citation>
    <scope>NUCLEOTIDE SEQUENCE [LARGE SCALE GENOMIC DNA]</scope>
    <source>
        <strain evidence="2 3">NEAU-Y5</strain>
    </source>
</reference>